<keyword evidence="3" id="KW-0862">Zinc</keyword>
<dbReference type="SMART" id="SM00744">
    <property type="entry name" value="RINGv"/>
    <property type="match status" value="1"/>
</dbReference>
<organism evidence="7">
    <name type="scientific">Dunaliella tertiolecta</name>
    <name type="common">Green alga</name>
    <dbReference type="NCBI Taxonomy" id="3047"/>
    <lineage>
        <taxon>Eukaryota</taxon>
        <taxon>Viridiplantae</taxon>
        <taxon>Chlorophyta</taxon>
        <taxon>core chlorophytes</taxon>
        <taxon>Chlorophyceae</taxon>
        <taxon>CS clade</taxon>
        <taxon>Chlamydomonadales</taxon>
        <taxon>Dunaliellaceae</taxon>
        <taxon>Dunaliella</taxon>
    </lineage>
</organism>
<dbReference type="EMBL" id="HBIP01022211">
    <property type="protein sequence ID" value="CAE0498194.1"/>
    <property type="molecule type" value="Transcribed_RNA"/>
</dbReference>
<dbReference type="CDD" id="cd16495">
    <property type="entry name" value="RING_CH-C4HC3_MARCH"/>
    <property type="match status" value="1"/>
</dbReference>
<proteinExistence type="predicted"/>
<sequence>MQNNDGPSSIVSSSTASLNSTENRPRAAMPTVEVDAACSSPIRNQSLPGSACSSPAGANHVIVLVGHAHNGEGGGGAGAGVNASQDTRAASRPQHEENSQGGGGETRAGDNGGAAVGDGKQGLLEQASFKKKGSTERAPPSQKGADDRPLSAGMTECRICLSTDDAEQMVSACSCSGTQKWAHISCLSKWVVEKRNLTCELCNTPYSEPYSALLQQELNKHPARHGDAIGSLSLAGQADGAAPNAAAMNSGGAFSTPLTNPWSRIDYWLTLLALLAALIIILYFASRNWQVIVWGVIVGFVPITAGLSLLYMLVGKAVENHRWRQREAEERAGRRRRQRDPRVDMTLSPFMGVGMHM</sequence>
<name>A0A7S3R088_DUNTE</name>
<keyword evidence="5" id="KW-1133">Transmembrane helix</keyword>
<dbReference type="InterPro" id="IPR033275">
    <property type="entry name" value="MARCH-like"/>
</dbReference>
<dbReference type="PROSITE" id="PS51292">
    <property type="entry name" value="ZF_RING_CH"/>
    <property type="match status" value="1"/>
</dbReference>
<keyword evidence="5" id="KW-0472">Membrane</keyword>
<reference evidence="7" key="1">
    <citation type="submission" date="2021-01" db="EMBL/GenBank/DDBJ databases">
        <authorList>
            <person name="Corre E."/>
            <person name="Pelletier E."/>
            <person name="Niang G."/>
            <person name="Scheremetjew M."/>
            <person name="Finn R."/>
            <person name="Kale V."/>
            <person name="Holt S."/>
            <person name="Cochrane G."/>
            <person name="Meng A."/>
            <person name="Brown T."/>
            <person name="Cohen L."/>
        </authorList>
    </citation>
    <scope>NUCLEOTIDE SEQUENCE</scope>
    <source>
        <strain evidence="7">CCMP1320</strain>
    </source>
</reference>
<dbReference type="InterPro" id="IPR013083">
    <property type="entry name" value="Znf_RING/FYVE/PHD"/>
</dbReference>
<evidence type="ECO:0000259" key="6">
    <source>
        <dbReference type="PROSITE" id="PS51292"/>
    </source>
</evidence>
<keyword evidence="5" id="KW-0812">Transmembrane</keyword>
<keyword evidence="1" id="KW-0479">Metal-binding</keyword>
<dbReference type="GO" id="GO:0016020">
    <property type="term" value="C:membrane"/>
    <property type="evidence" value="ECO:0007669"/>
    <property type="project" value="TreeGrafter"/>
</dbReference>
<evidence type="ECO:0000256" key="3">
    <source>
        <dbReference type="ARBA" id="ARBA00022833"/>
    </source>
</evidence>
<protein>
    <recommendedName>
        <fullName evidence="6">RING-CH-type domain-containing protein</fullName>
    </recommendedName>
</protein>
<evidence type="ECO:0000256" key="2">
    <source>
        <dbReference type="ARBA" id="ARBA00022771"/>
    </source>
</evidence>
<dbReference type="InterPro" id="IPR011016">
    <property type="entry name" value="Znf_RING-CH"/>
</dbReference>
<keyword evidence="2" id="KW-0863">Zinc-finger</keyword>
<feature type="region of interest" description="Disordered" evidence="4">
    <location>
        <begin position="73"/>
        <end position="150"/>
    </location>
</feature>
<dbReference type="PANTHER" id="PTHR23012:SF215">
    <property type="entry name" value="RING_FYVE_PHD ZINC FINGER SUPERFAMILY PROTEIN"/>
    <property type="match status" value="1"/>
</dbReference>
<dbReference type="Gene3D" id="3.30.40.10">
    <property type="entry name" value="Zinc/RING finger domain, C3HC4 (zinc finger)"/>
    <property type="match status" value="1"/>
</dbReference>
<feature type="region of interest" description="Disordered" evidence="4">
    <location>
        <begin position="1"/>
        <end position="32"/>
    </location>
</feature>
<dbReference type="GO" id="GO:0016567">
    <property type="term" value="P:protein ubiquitination"/>
    <property type="evidence" value="ECO:0007669"/>
    <property type="project" value="TreeGrafter"/>
</dbReference>
<evidence type="ECO:0000256" key="5">
    <source>
        <dbReference type="SAM" id="Phobius"/>
    </source>
</evidence>
<dbReference type="Pfam" id="PF12906">
    <property type="entry name" value="RINGv"/>
    <property type="match status" value="1"/>
</dbReference>
<feature type="compositionally biased region" description="Polar residues" evidence="4">
    <location>
        <begin position="1"/>
        <end position="22"/>
    </location>
</feature>
<gene>
    <name evidence="7" type="ORF">DTER00134_LOCUS13267</name>
</gene>
<evidence type="ECO:0000313" key="7">
    <source>
        <dbReference type="EMBL" id="CAE0498194.1"/>
    </source>
</evidence>
<dbReference type="SUPFAM" id="SSF57850">
    <property type="entry name" value="RING/U-box"/>
    <property type="match status" value="1"/>
</dbReference>
<dbReference type="PANTHER" id="PTHR23012">
    <property type="entry name" value="RING/FYVE/PHD ZINC FINGER DOMAIN-CONTAINING"/>
    <property type="match status" value="1"/>
</dbReference>
<dbReference type="GO" id="GO:0008270">
    <property type="term" value="F:zinc ion binding"/>
    <property type="evidence" value="ECO:0007669"/>
    <property type="project" value="UniProtKB-KW"/>
</dbReference>
<dbReference type="GO" id="GO:0004842">
    <property type="term" value="F:ubiquitin-protein transferase activity"/>
    <property type="evidence" value="ECO:0007669"/>
    <property type="project" value="TreeGrafter"/>
</dbReference>
<evidence type="ECO:0000256" key="4">
    <source>
        <dbReference type="SAM" id="MobiDB-lite"/>
    </source>
</evidence>
<feature type="domain" description="RING-CH-type" evidence="6">
    <location>
        <begin position="149"/>
        <end position="209"/>
    </location>
</feature>
<dbReference type="AlphaFoldDB" id="A0A7S3R088"/>
<feature type="transmembrane region" description="Helical" evidence="5">
    <location>
        <begin position="291"/>
        <end position="314"/>
    </location>
</feature>
<feature type="transmembrane region" description="Helical" evidence="5">
    <location>
        <begin position="267"/>
        <end position="285"/>
    </location>
</feature>
<evidence type="ECO:0000256" key="1">
    <source>
        <dbReference type="ARBA" id="ARBA00022723"/>
    </source>
</evidence>
<accession>A0A7S3R088</accession>
<feature type="compositionally biased region" description="Gly residues" evidence="4">
    <location>
        <begin position="100"/>
        <end position="120"/>
    </location>
</feature>